<dbReference type="Proteomes" id="UP000053593">
    <property type="component" value="Unassembled WGS sequence"/>
</dbReference>
<evidence type="ECO:0000313" key="7">
    <source>
        <dbReference type="Proteomes" id="UP000053593"/>
    </source>
</evidence>
<feature type="domain" description="MYND-type" evidence="5">
    <location>
        <begin position="50"/>
        <end position="91"/>
    </location>
</feature>
<evidence type="ECO:0000256" key="2">
    <source>
        <dbReference type="ARBA" id="ARBA00022771"/>
    </source>
</evidence>
<proteinExistence type="predicted"/>
<keyword evidence="3" id="KW-0862">Zinc</keyword>
<keyword evidence="1" id="KW-0479">Metal-binding</keyword>
<gene>
    <name evidence="6" type="ORF">GYMLUDRAFT_242871</name>
</gene>
<evidence type="ECO:0000256" key="3">
    <source>
        <dbReference type="ARBA" id="ARBA00022833"/>
    </source>
</evidence>
<evidence type="ECO:0000256" key="1">
    <source>
        <dbReference type="ARBA" id="ARBA00022723"/>
    </source>
</evidence>
<accession>A0A0D0CZW1</accession>
<dbReference type="InterPro" id="IPR002893">
    <property type="entry name" value="Znf_MYND"/>
</dbReference>
<evidence type="ECO:0000256" key="4">
    <source>
        <dbReference type="PROSITE-ProRule" id="PRU00134"/>
    </source>
</evidence>
<name>A0A0D0CZW1_9AGAR</name>
<sequence length="214" mass="24048">MDPIVKLLPISLSAEAMAVLLSAGKVPPPPRYRHPASDPAEPMRRQLDQCSECFMSHTVSRPLKKCTGCLIAKYCGCECQKKAWPAHKPISTEALQKFQALHNVLVIYVTDRRHLFPGSQVHRETAFYVTDADVRDIGDVESIKDVLQDEVIRINMEARKKGYKGSVFVLVLCGNLRISINTPIDFKYDVRETDDAGDGWKQTLFTYLNNGIVV</sequence>
<dbReference type="Gene3D" id="6.10.140.2220">
    <property type="match status" value="1"/>
</dbReference>
<dbReference type="HOGENOM" id="CLU_094262_2_0_1"/>
<protein>
    <recommendedName>
        <fullName evidence="5">MYND-type domain-containing protein</fullName>
    </recommendedName>
</protein>
<dbReference type="AlphaFoldDB" id="A0A0D0CZW1"/>
<keyword evidence="2 4" id="KW-0863">Zinc-finger</keyword>
<reference evidence="6 7" key="1">
    <citation type="submission" date="2014-04" db="EMBL/GenBank/DDBJ databases">
        <title>Evolutionary Origins and Diversification of the Mycorrhizal Mutualists.</title>
        <authorList>
            <consortium name="DOE Joint Genome Institute"/>
            <consortium name="Mycorrhizal Genomics Consortium"/>
            <person name="Kohler A."/>
            <person name="Kuo A."/>
            <person name="Nagy L.G."/>
            <person name="Floudas D."/>
            <person name="Copeland A."/>
            <person name="Barry K.W."/>
            <person name="Cichocki N."/>
            <person name="Veneault-Fourrey C."/>
            <person name="LaButti K."/>
            <person name="Lindquist E.A."/>
            <person name="Lipzen A."/>
            <person name="Lundell T."/>
            <person name="Morin E."/>
            <person name="Murat C."/>
            <person name="Riley R."/>
            <person name="Ohm R."/>
            <person name="Sun H."/>
            <person name="Tunlid A."/>
            <person name="Henrissat B."/>
            <person name="Grigoriev I.V."/>
            <person name="Hibbett D.S."/>
            <person name="Martin F."/>
        </authorList>
    </citation>
    <scope>NUCLEOTIDE SEQUENCE [LARGE SCALE GENOMIC DNA]</scope>
    <source>
        <strain evidence="6 7">FD-317 M1</strain>
    </source>
</reference>
<dbReference type="PROSITE" id="PS50865">
    <property type="entry name" value="ZF_MYND_2"/>
    <property type="match status" value="1"/>
</dbReference>
<keyword evidence="7" id="KW-1185">Reference proteome</keyword>
<organism evidence="6 7">
    <name type="scientific">Collybiopsis luxurians FD-317 M1</name>
    <dbReference type="NCBI Taxonomy" id="944289"/>
    <lineage>
        <taxon>Eukaryota</taxon>
        <taxon>Fungi</taxon>
        <taxon>Dikarya</taxon>
        <taxon>Basidiomycota</taxon>
        <taxon>Agaricomycotina</taxon>
        <taxon>Agaricomycetes</taxon>
        <taxon>Agaricomycetidae</taxon>
        <taxon>Agaricales</taxon>
        <taxon>Marasmiineae</taxon>
        <taxon>Omphalotaceae</taxon>
        <taxon>Collybiopsis</taxon>
        <taxon>Collybiopsis luxurians</taxon>
    </lineage>
</organism>
<dbReference type="OrthoDB" id="341421at2759"/>
<dbReference type="GO" id="GO:0008270">
    <property type="term" value="F:zinc ion binding"/>
    <property type="evidence" value="ECO:0007669"/>
    <property type="project" value="UniProtKB-KW"/>
</dbReference>
<dbReference type="Pfam" id="PF01753">
    <property type="entry name" value="zf-MYND"/>
    <property type="match status" value="1"/>
</dbReference>
<dbReference type="EMBL" id="KN834768">
    <property type="protein sequence ID" value="KIK62183.1"/>
    <property type="molecule type" value="Genomic_DNA"/>
</dbReference>
<dbReference type="SUPFAM" id="SSF144232">
    <property type="entry name" value="HIT/MYND zinc finger-like"/>
    <property type="match status" value="1"/>
</dbReference>
<evidence type="ECO:0000259" key="5">
    <source>
        <dbReference type="PROSITE" id="PS50865"/>
    </source>
</evidence>
<evidence type="ECO:0000313" key="6">
    <source>
        <dbReference type="EMBL" id="KIK62183.1"/>
    </source>
</evidence>